<dbReference type="AlphaFoldDB" id="A0A6S6UBV9"/>
<dbReference type="EMBL" id="CACVAQ010000476">
    <property type="protein sequence ID" value="CAA6829268.1"/>
    <property type="molecule type" value="Genomic_DNA"/>
</dbReference>
<feature type="non-terminal residue" evidence="1">
    <location>
        <position position="1"/>
    </location>
</feature>
<protein>
    <submittedName>
        <fullName evidence="1">Uncharacterized protein</fullName>
    </submittedName>
</protein>
<name>A0A6S6UBV9_9BACT</name>
<reference evidence="1" key="1">
    <citation type="submission" date="2020-01" db="EMBL/GenBank/DDBJ databases">
        <authorList>
            <person name="Meier V. D."/>
            <person name="Meier V D."/>
        </authorList>
    </citation>
    <scope>NUCLEOTIDE SEQUENCE</scope>
    <source>
        <strain evidence="1">HLG_WM_MAG_10</strain>
    </source>
</reference>
<organism evidence="1">
    <name type="scientific">uncultured Aureispira sp</name>
    <dbReference type="NCBI Taxonomy" id="1331704"/>
    <lineage>
        <taxon>Bacteria</taxon>
        <taxon>Pseudomonadati</taxon>
        <taxon>Bacteroidota</taxon>
        <taxon>Saprospiria</taxon>
        <taxon>Saprospirales</taxon>
        <taxon>Saprospiraceae</taxon>
        <taxon>Aureispira</taxon>
        <taxon>environmental samples</taxon>
    </lineage>
</organism>
<gene>
    <name evidence="1" type="ORF">HELGO_WM24077</name>
</gene>
<proteinExistence type="predicted"/>
<evidence type="ECO:0000313" key="1">
    <source>
        <dbReference type="EMBL" id="CAA6829268.1"/>
    </source>
</evidence>
<sequence>GEEKAKIEGLDPNTKRGRECIAWLGENTANTATYLRYLEYWMLRAKQFNYRSEEMLAHRYYCAALRKNQQYVKALEFALKFKHLTNYKPQTIVSTHEYALRVRKYFLDNVLNHYEINSKERRAAMLLIKKKPFRKDKKWTRIALKKLQTQAPS</sequence>
<accession>A0A6S6UBV9</accession>